<evidence type="ECO:0000313" key="2">
    <source>
        <dbReference type="Proteomes" id="UP000325577"/>
    </source>
</evidence>
<dbReference type="AlphaFoldDB" id="A0A5J4ZA75"/>
<reference evidence="1 2" key="1">
    <citation type="submission" date="2019-09" db="EMBL/GenBank/DDBJ databases">
        <title>A chromosome-level genome assembly of the Chinese tupelo Nyssa sinensis.</title>
        <authorList>
            <person name="Yang X."/>
            <person name="Kang M."/>
            <person name="Yang Y."/>
            <person name="Xiong H."/>
            <person name="Wang M."/>
            <person name="Zhang Z."/>
            <person name="Wang Z."/>
            <person name="Wu H."/>
            <person name="Ma T."/>
            <person name="Liu J."/>
            <person name="Xi Z."/>
        </authorList>
    </citation>
    <scope>NUCLEOTIDE SEQUENCE [LARGE SCALE GENOMIC DNA]</scope>
    <source>
        <strain evidence="1">J267</strain>
        <tissue evidence="1">Leaf</tissue>
    </source>
</reference>
<gene>
    <name evidence="1" type="ORF">F0562_018696</name>
</gene>
<dbReference type="Proteomes" id="UP000325577">
    <property type="component" value="Linkage Group LG9"/>
</dbReference>
<evidence type="ECO:0000313" key="1">
    <source>
        <dbReference type="EMBL" id="KAA8515693.1"/>
    </source>
</evidence>
<accession>A0A5J4ZA75</accession>
<proteinExistence type="predicted"/>
<sequence>MENYNDDLSTMTMLKLLQLVWMPQLHKLFVDVVMHLGDFLFALGSTCFSHVFDEDFGSFLKEAGRITYSGKIVSFANRKVEQWSKTRWDAKLLLKLPSFASTTADSLELQKP</sequence>
<dbReference type="OrthoDB" id="60033at2759"/>
<name>A0A5J4ZA75_9ASTE</name>
<organism evidence="1 2">
    <name type="scientific">Nyssa sinensis</name>
    <dbReference type="NCBI Taxonomy" id="561372"/>
    <lineage>
        <taxon>Eukaryota</taxon>
        <taxon>Viridiplantae</taxon>
        <taxon>Streptophyta</taxon>
        <taxon>Embryophyta</taxon>
        <taxon>Tracheophyta</taxon>
        <taxon>Spermatophyta</taxon>
        <taxon>Magnoliopsida</taxon>
        <taxon>eudicotyledons</taxon>
        <taxon>Gunneridae</taxon>
        <taxon>Pentapetalae</taxon>
        <taxon>asterids</taxon>
        <taxon>Cornales</taxon>
        <taxon>Nyssaceae</taxon>
        <taxon>Nyssa</taxon>
    </lineage>
</organism>
<protein>
    <submittedName>
        <fullName evidence="1">Uncharacterized protein</fullName>
    </submittedName>
</protein>
<dbReference type="EMBL" id="CM018052">
    <property type="protein sequence ID" value="KAA8515693.1"/>
    <property type="molecule type" value="Genomic_DNA"/>
</dbReference>
<keyword evidence="2" id="KW-1185">Reference proteome</keyword>